<dbReference type="Pfam" id="PF12831">
    <property type="entry name" value="FAD_oxidored"/>
    <property type="match status" value="1"/>
</dbReference>
<reference evidence="8" key="1">
    <citation type="submission" date="2016-10" db="EMBL/GenBank/DDBJ databases">
        <authorList>
            <person name="Varghese N."/>
            <person name="Submissions S."/>
        </authorList>
    </citation>
    <scope>NUCLEOTIDE SEQUENCE [LARGE SCALE GENOMIC DNA]</scope>
    <source>
        <strain evidence="8">DSM 44945</strain>
    </source>
</reference>
<evidence type="ECO:0000256" key="3">
    <source>
        <dbReference type="ARBA" id="ARBA00022630"/>
    </source>
</evidence>
<dbReference type="GO" id="GO:0016491">
    <property type="term" value="F:oxidoreductase activity"/>
    <property type="evidence" value="ECO:0007669"/>
    <property type="project" value="UniProtKB-KW"/>
</dbReference>
<proteinExistence type="inferred from homology"/>
<gene>
    <name evidence="7" type="ORF">SAMN04488025_1118</name>
</gene>
<keyword evidence="3" id="KW-0285">Flavoprotein</keyword>
<dbReference type="InterPro" id="IPR059103">
    <property type="entry name" value="FixC-like_C"/>
</dbReference>
<dbReference type="SUPFAM" id="SSF51905">
    <property type="entry name" value="FAD/NAD(P)-binding domain"/>
    <property type="match status" value="1"/>
</dbReference>
<evidence type="ECO:0000313" key="8">
    <source>
        <dbReference type="Proteomes" id="UP000198661"/>
    </source>
</evidence>
<dbReference type="SUPFAM" id="SSF54373">
    <property type="entry name" value="FAD-linked reductases, C-terminal domain"/>
    <property type="match status" value="1"/>
</dbReference>
<evidence type="ECO:0000256" key="1">
    <source>
        <dbReference type="ARBA" id="ARBA00001974"/>
    </source>
</evidence>
<evidence type="ECO:0000256" key="4">
    <source>
        <dbReference type="ARBA" id="ARBA00022827"/>
    </source>
</evidence>
<protein>
    <submittedName>
        <fullName evidence="7">Electron transfer flavoprotein-quinone oxidoreductase</fullName>
    </submittedName>
</protein>
<comment type="similarity">
    <text evidence="2">Belongs to the ETF-QO/FixC family.</text>
</comment>
<dbReference type="EMBL" id="FOOK01000011">
    <property type="protein sequence ID" value="SFF97992.1"/>
    <property type="molecule type" value="Genomic_DNA"/>
</dbReference>
<dbReference type="PANTHER" id="PTHR43624">
    <property type="entry name" value="ELECTRON TRANSFER FLAVOPROTEIN-QUINONE OXIDOREDUCTASE YDIS-RELATED"/>
    <property type="match status" value="1"/>
</dbReference>
<dbReference type="AlphaFoldDB" id="A0A1I2N2K9"/>
<feature type="domain" description="FixC-like C-terminal" evidence="6">
    <location>
        <begin position="370"/>
        <end position="434"/>
    </location>
</feature>
<organism evidence="7 8">
    <name type="scientific">Planifilum fulgidum</name>
    <dbReference type="NCBI Taxonomy" id="201973"/>
    <lineage>
        <taxon>Bacteria</taxon>
        <taxon>Bacillati</taxon>
        <taxon>Bacillota</taxon>
        <taxon>Bacilli</taxon>
        <taxon>Bacillales</taxon>
        <taxon>Thermoactinomycetaceae</taxon>
        <taxon>Planifilum</taxon>
    </lineage>
</organism>
<keyword evidence="5" id="KW-0560">Oxidoreductase</keyword>
<evidence type="ECO:0000259" key="6">
    <source>
        <dbReference type="Pfam" id="PF26311"/>
    </source>
</evidence>
<comment type="cofactor">
    <cofactor evidence="1">
        <name>FAD</name>
        <dbReference type="ChEBI" id="CHEBI:57692"/>
    </cofactor>
</comment>
<dbReference type="OrthoDB" id="9806565at2"/>
<dbReference type="Gene3D" id="3.50.50.60">
    <property type="entry name" value="FAD/NAD(P)-binding domain"/>
    <property type="match status" value="1"/>
</dbReference>
<dbReference type="RefSeq" id="WP_092037653.1">
    <property type="nucleotide sequence ID" value="NZ_FOOK01000011.1"/>
</dbReference>
<dbReference type="PANTHER" id="PTHR43624:SF2">
    <property type="entry name" value="ELECTRON TRANSFER FLAVOPROTEIN-QUINONE OXIDOREDUCTASE YDIS-RELATED"/>
    <property type="match status" value="1"/>
</dbReference>
<evidence type="ECO:0000256" key="5">
    <source>
        <dbReference type="ARBA" id="ARBA00023002"/>
    </source>
</evidence>
<sequence length="435" mass="48516">MAQEKFDAIVVGAGPAGSAAAYTMAKAGLSVVLLERGEFPGAKNLFGGVLYRKQLEDILPDKWKKAPVERRIVEQRIWLMGEESAVTLSHRNEAFKEPPNCWTALRVKFDQWFADQAVEAGALPIYSTVATELITEGDRVIGVRTDREDGDLYADAVIIADGVNSLLGKSLGIHREWRPDEVSLAVKEVIALPREKIEDRFNLEKDEGVTIEFMGKTSLGMAGLGFLYTNKDTLSLGIGIMVNHLKKNKIKPYEILDHVKKHPMIRRLIEGGEVKEYSGHLIPEGGWNSVPQLSGNGWCITGDAAQLVNFVHREGSNLAMMSGKYAAEAVIEAKKRGDFSRETLSLYDEKVRQSFIRKDLVKYKGMHEFLMEEDPDLLFNRLPQAANQAFYELFLVDGVPKGEKQKKMFQYLKEAAGGVWGLARLGIKGWRAMNG</sequence>
<dbReference type="STRING" id="201973.SAMN04488025_1118"/>
<name>A0A1I2N2K9_9BACL</name>
<dbReference type="InterPro" id="IPR039651">
    <property type="entry name" value="FixC-like"/>
</dbReference>
<evidence type="ECO:0000256" key="2">
    <source>
        <dbReference type="ARBA" id="ARBA00006796"/>
    </source>
</evidence>
<dbReference type="Proteomes" id="UP000198661">
    <property type="component" value="Unassembled WGS sequence"/>
</dbReference>
<keyword evidence="8" id="KW-1185">Reference proteome</keyword>
<dbReference type="Pfam" id="PF26311">
    <property type="entry name" value="ETF-QO_FixC_C"/>
    <property type="match status" value="1"/>
</dbReference>
<evidence type="ECO:0000313" key="7">
    <source>
        <dbReference type="EMBL" id="SFF97992.1"/>
    </source>
</evidence>
<keyword evidence="4" id="KW-0274">FAD</keyword>
<dbReference type="PRINTS" id="PR00420">
    <property type="entry name" value="RNGMNOXGNASE"/>
</dbReference>
<dbReference type="InterPro" id="IPR036188">
    <property type="entry name" value="FAD/NAD-bd_sf"/>
</dbReference>
<accession>A0A1I2N2K9</accession>